<dbReference type="EMBL" id="DF970162">
    <property type="protein sequence ID" value="GAP65574.1"/>
    <property type="molecule type" value="Genomic_DNA"/>
</dbReference>
<dbReference type="GO" id="GO:0032259">
    <property type="term" value="P:methylation"/>
    <property type="evidence" value="ECO:0007669"/>
    <property type="project" value="UniProtKB-KW"/>
</dbReference>
<keyword evidence="4 5" id="KW-0472">Membrane</keyword>
<keyword evidence="3 5" id="KW-1133">Transmembrane helix</keyword>
<dbReference type="EMBL" id="DF952379">
    <property type="protein sequence ID" value="GAN44975.1"/>
    <property type="molecule type" value="Genomic_DNA"/>
</dbReference>
<evidence type="ECO:0000313" key="6">
    <source>
        <dbReference type="EMBL" id="GAN44975.1"/>
    </source>
</evidence>
<dbReference type="GO" id="GO:0012505">
    <property type="term" value="C:endomembrane system"/>
    <property type="evidence" value="ECO:0007669"/>
    <property type="project" value="UniProtKB-SubCell"/>
</dbReference>
<accession>A0A0K8QL34</accession>
<sequence>MPAATDPSTPRTAGVIPPPVLFFAALALGFALHRLWPQPLFADATAGRVAGVALIALGAALGTWMMLHFRRAGTPVSPLRPTRRLVVSGPYRYSRNPDYIGQALICAGIALAANAAWALLMLPPALLLVRHAVVAREERYLLALFGEPYAAYCRRVRRWI</sequence>
<dbReference type="AlphaFoldDB" id="A0A0K8QL34"/>
<protein>
    <submittedName>
        <fullName evidence="6">Protein-S-isoprenylcysteine methyltransferase</fullName>
    </submittedName>
</protein>
<keyword evidence="6" id="KW-0808">Transferase</keyword>
<proteinExistence type="predicted"/>
<keyword evidence="8" id="KW-1185">Reference proteome</keyword>
<name>A0A0K8QL34_9GAMM</name>
<evidence type="ECO:0000313" key="7">
    <source>
        <dbReference type="EMBL" id="GAP65574.1"/>
    </source>
</evidence>
<keyword evidence="6" id="KW-0489">Methyltransferase</keyword>
<evidence type="ECO:0000256" key="2">
    <source>
        <dbReference type="ARBA" id="ARBA00022692"/>
    </source>
</evidence>
<dbReference type="InterPro" id="IPR052527">
    <property type="entry name" value="Metal_cation-efflux_comp"/>
</dbReference>
<evidence type="ECO:0000256" key="5">
    <source>
        <dbReference type="SAM" id="Phobius"/>
    </source>
</evidence>
<dbReference type="Proteomes" id="UP000253740">
    <property type="component" value="Unassembled WGS sequence"/>
</dbReference>
<feature type="transmembrane region" description="Helical" evidence="5">
    <location>
        <begin position="20"/>
        <end position="37"/>
    </location>
</feature>
<dbReference type="HOGENOM" id="CLU_065200_4_0_6"/>
<dbReference type="PANTHER" id="PTHR43847">
    <property type="entry name" value="BLL3993 PROTEIN"/>
    <property type="match status" value="1"/>
</dbReference>
<evidence type="ECO:0000256" key="4">
    <source>
        <dbReference type="ARBA" id="ARBA00023136"/>
    </source>
</evidence>
<reference evidence="7" key="2">
    <citation type="submission" date="2015-08" db="EMBL/GenBank/DDBJ databases">
        <title>Complete DNA Sequence of Pseudomonas syringae pv. actinidiae, the Causal Agent of Kiwifruit Canker Disease.</title>
        <authorList>
            <person name="Rikkerink E.H.A."/>
            <person name="Fineran P.C."/>
        </authorList>
    </citation>
    <scope>NUCLEOTIDE SEQUENCE</scope>
    <source>
        <strain evidence="7">SkMP5</strain>
    </source>
</reference>
<organism evidence="7">
    <name type="scientific">Mizugakiibacter sediminis</name>
    <dbReference type="NCBI Taxonomy" id="1475481"/>
    <lineage>
        <taxon>Bacteria</taxon>
        <taxon>Pseudomonadati</taxon>
        <taxon>Pseudomonadota</taxon>
        <taxon>Gammaproteobacteria</taxon>
        <taxon>Lysobacterales</taxon>
        <taxon>Rhodanobacteraceae</taxon>
        <taxon>Mizugakiibacter</taxon>
    </lineage>
</organism>
<dbReference type="InterPro" id="IPR007318">
    <property type="entry name" value="Phopholipid_MeTrfase"/>
</dbReference>
<feature type="transmembrane region" description="Helical" evidence="5">
    <location>
        <begin position="99"/>
        <end position="120"/>
    </location>
</feature>
<reference evidence="6" key="1">
    <citation type="submission" date="2015-03" db="EMBL/GenBank/DDBJ databases">
        <title>Draft genome sequence of Mizugakiibacter sediminis skMP5.</title>
        <authorList>
            <person name="Watanabe T."/>
            <person name="Kojima H."/>
            <person name="Fukui M."/>
        </authorList>
    </citation>
    <scope>NUCLEOTIDE SEQUENCE</scope>
    <source>
        <strain evidence="6">SkMP5</strain>
    </source>
</reference>
<evidence type="ECO:0000256" key="3">
    <source>
        <dbReference type="ARBA" id="ARBA00022989"/>
    </source>
</evidence>
<comment type="subcellular location">
    <subcellularLocation>
        <location evidence="1">Endomembrane system</location>
        <topology evidence="1">Multi-pass membrane protein</topology>
    </subcellularLocation>
</comment>
<dbReference type="Pfam" id="PF04191">
    <property type="entry name" value="PEMT"/>
    <property type="match status" value="1"/>
</dbReference>
<keyword evidence="2 5" id="KW-0812">Transmembrane</keyword>
<dbReference type="OrthoDB" id="9811969at2"/>
<evidence type="ECO:0000313" key="8">
    <source>
        <dbReference type="Proteomes" id="UP000253740"/>
    </source>
</evidence>
<dbReference type="Gene3D" id="1.20.120.1630">
    <property type="match status" value="1"/>
</dbReference>
<gene>
    <name evidence="6" type="ORF">MBSD_1513</name>
    <name evidence="7" type="ORF">MBSD_n0864</name>
</gene>
<dbReference type="STRING" id="1475481.GCA_000953855_00876"/>
<dbReference type="PANTHER" id="PTHR43847:SF1">
    <property type="entry name" value="BLL3993 PROTEIN"/>
    <property type="match status" value="1"/>
</dbReference>
<dbReference type="GO" id="GO:0008168">
    <property type="term" value="F:methyltransferase activity"/>
    <property type="evidence" value="ECO:0007669"/>
    <property type="project" value="UniProtKB-KW"/>
</dbReference>
<evidence type="ECO:0000256" key="1">
    <source>
        <dbReference type="ARBA" id="ARBA00004127"/>
    </source>
</evidence>
<feature type="transmembrane region" description="Helical" evidence="5">
    <location>
        <begin position="49"/>
        <end position="69"/>
    </location>
</feature>